<accession>A0ABV6CCV7</accession>
<organism evidence="1 2">
    <name type="scientific">Thorsellia kenyensis</name>
    <dbReference type="NCBI Taxonomy" id="1549888"/>
    <lineage>
        <taxon>Bacteria</taxon>
        <taxon>Pseudomonadati</taxon>
        <taxon>Pseudomonadota</taxon>
        <taxon>Gammaproteobacteria</taxon>
        <taxon>Enterobacterales</taxon>
        <taxon>Thorselliaceae</taxon>
        <taxon>Thorsellia</taxon>
    </lineage>
</organism>
<comment type="caution">
    <text evidence="1">The sequence shown here is derived from an EMBL/GenBank/DDBJ whole genome shotgun (WGS) entry which is preliminary data.</text>
</comment>
<dbReference type="EMBL" id="JBHLXE010000027">
    <property type="protein sequence ID" value="MFC0179068.1"/>
    <property type="molecule type" value="Genomic_DNA"/>
</dbReference>
<dbReference type="Pfam" id="PF13942">
    <property type="entry name" value="Lipoprotein_20"/>
    <property type="match status" value="1"/>
</dbReference>
<reference evidence="1 2" key="1">
    <citation type="submission" date="2024-09" db="EMBL/GenBank/DDBJ databases">
        <authorList>
            <person name="Sun Q."/>
            <person name="Mori K."/>
        </authorList>
    </citation>
    <scope>NUCLEOTIDE SEQUENCE [LARGE SCALE GENOMIC DNA]</scope>
    <source>
        <strain evidence="1 2">CCM 8545</strain>
    </source>
</reference>
<dbReference type="RefSeq" id="WP_385876161.1">
    <property type="nucleotide sequence ID" value="NZ_JBHLXE010000027.1"/>
</dbReference>
<evidence type="ECO:0000313" key="1">
    <source>
        <dbReference type="EMBL" id="MFC0179068.1"/>
    </source>
</evidence>
<dbReference type="Proteomes" id="UP001589758">
    <property type="component" value="Unassembled WGS sequence"/>
</dbReference>
<proteinExistence type="predicted"/>
<name>A0ABV6CCV7_9GAMM</name>
<keyword evidence="2" id="KW-1185">Reference proteome</keyword>
<evidence type="ECO:0000313" key="2">
    <source>
        <dbReference type="Proteomes" id="UP001589758"/>
    </source>
</evidence>
<gene>
    <name evidence="1" type="ORF">ACFFIT_02980</name>
</gene>
<sequence>MTVRKTHKLANLKLKSRTIIFPLLIALTLYPQVNANNLLYPDTLKNFYSVSCEEIFNDTLYRMTNITYWQKLITCAKSNTSSVNRKLAKQFNSPIMPDALIWSILISYASPTPDEVNHIINLLHKNEHHIPLEISPITDLMFEYMQMKKAVMEQAETTVSMEEYEAIVKENTLLSDSLANAEKKLSNLAEIERQLSQRRQIQLEAQLDAPVEDKSLTTSKDSSEANSQIAAKIAANQSLNNNDAAHSGFPLKQSLESIKSPPIVPYLLSQQTPSLYAQPPEKAKLRQINEGELFFSFLYQNNLLMPLKDINVHDLKKNIKQDLSK</sequence>
<dbReference type="InterPro" id="IPR025262">
    <property type="entry name" value="QseG"/>
</dbReference>
<protein>
    <submittedName>
        <fullName evidence="1">Uncharacterized protein</fullName>
    </submittedName>
</protein>